<dbReference type="OrthoDB" id="2549988at2759"/>
<proteinExistence type="predicted"/>
<dbReference type="eggNOG" id="ENOG502R425">
    <property type="taxonomic scope" value="Eukaryota"/>
</dbReference>
<gene>
    <name evidence="2" type="ORF">PHSY_002205</name>
</gene>
<protein>
    <submittedName>
        <fullName evidence="2">Serine/threonine-protein phosphatase</fullName>
    </submittedName>
</protein>
<name>R9P0P3_PSEHS</name>
<dbReference type="Proteomes" id="UP000014071">
    <property type="component" value="Unassembled WGS sequence"/>
</dbReference>
<feature type="compositionally biased region" description="Basic and acidic residues" evidence="1">
    <location>
        <begin position="79"/>
        <end position="88"/>
    </location>
</feature>
<accession>R9P0P3</accession>
<sequence>MQAALLSLGTVPSKERIQKYLSGQWHQRSEDLEHGFSCECDECSRRQVLGLRRIRRSRSSARQESEPVRTGSRRRRTKHENARRGEGKIGRVAQLRPGRITFDTVLIEEGRRLELNRQGQCNPEDVASQFNASNAECSWNSDEHSAHSNALYRQTKTERRAWQEDQAQARKRTEQYMDGFYDRNPAAKANGWLAMSHHRDGGVDGRARRDAVDRAAAGLIKVQQRQLLGLVPKFKAKKRSMDSSKRESRPRQ</sequence>
<feature type="region of interest" description="Disordered" evidence="1">
    <location>
        <begin position="233"/>
        <end position="252"/>
    </location>
</feature>
<dbReference type="HOGENOM" id="CLU_076425_0_0_1"/>
<keyword evidence="3" id="KW-1185">Reference proteome</keyword>
<dbReference type="EMBL" id="DF238785">
    <property type="protein sequence ID" value="GAC94632.1"/>
    <property type="molecule type" value="Genomic_DNA"/>
</dbReference>
<evidence type="ECO:0000256" key="1">
    <source>
        <dbReference type="SAM" id="MobiDB-lite"/>
    </source>
</evidence>
<feature type="compositionally biased region" description="Basic and acidic residues" evidence="1">
    <location>
        <begin position="239"/>
        <end position="252"/>
    </location>
</feature>
<dbReference type="GeneID" id="24107498"/>
<reference evidence="3" key="1">
    <citation type="journal article" date="2013" name="Genome Announc.">
        <title>Draft genome sequence of the basidiomycetous yeast-like fungus Pseudozyma hubeiensis SY62, which produces an abundant amount of the biosurfactant mannosylerythritol lipids.</title>
        <authorList>
            <person name="Konishi M."/>
            <person name="Hatada Y."/>
            <person name="Horiuchi J."/>
        </authorList>
    </citation>
    <scope>NUCLEOTIDE SEQUENCE [LARGE SCALE GENOMIC DNA]</scope>
    <source>
        <strain evidence="3">SY62</strain>
    </source>
</reference>
<dbReference type="AlphaFoldDB" id="R9P0P3"/>
<feature type="region of interest" description="Disordered" evidence="1">
    <location>
        <begin position="54"/>
        <end position="88"/>
    </location>
</feature>
<evidence type="ECO:0000313" key="2">
    <source>
        <dbReference type="EMBL" id="GAC94632.1"/>
    </source>
</evidence>
<organism evidence="2 3">
    <name type="scientific">Pseudozyma hubeiensis (strain SY62)</name>
    <name type="common">Yeast</name>
    <dbReference type="NCBI Taxonomy" id="1305764"/>
    <lineage>
        <taxon>Eukaryota</taxon>
        <taxon>Fungi</taxon>
        <taxon>Dikarya</taxon>
        <taxon>Basidiomycota</taxon>
        <taxon>Ustilaginomycotina</taxon>
        <taxon>Ustilaginomycetes</taxon>
        <taxon>Ustilaginales</taxon>
        <taxon>Ustilaginaceae</taxon>
        <taxon>Pseudozyma</taxon>
    </lineage>
</organism>
<evidence type="ECO:0000313" key="3">
    <source>
        <dbReference type="Proteomes" id="UP000014071"/>
    </source>
</evidence>
<dbReference type="RefSeq" id="XP_012188219.1">
    <property type="nucleotide sequence ID" value="XM_012332829.1"/>
</dbReference>